<dbReference type="SUPFAM" id="SSF49319">
    <property type="entry name" value="Actinoxanthin-like"/>
    <property type="match status" value="1"/>
</dbReference>
<comment type="caution">
    <text evidence="8">The sequence shown here is derived from an EMBL/GenBank/DDBJ whole genome shotgun (WGS) entry which is preliminary data.</text>
</comment>
<evidence type="ECO:0000313" key="9">
    <source>
        <dbReference type="Proteomes" id="UP000280501"/>
    </source>
</evidence>
<evidence type="ECO:0000256" key="6">
    <source>
        <dbReference type="SAM" id="MobiDB-lite"/>
    </source>
</evidence>
<dbReference type="GO" id="GO:0042742">
    <property type="term" value="P:defense response to bacterium"/>
    <property type="evidence" value="ECO:0007669"/>
    <property type="project" value="UniProtKB-KW"/>
</dbReference>
<feature type="compositionally biased region" description="Low complexity" evidence="6">
    <location>
        <begin position="30"/>
        <end position="55"/>
    </location>
</feature>
<sequence length="295" mass="29960">MRAGRHAVPLLAGALLLALAGCDPAGGSAGAPSSSPTTGSPTEAAEPATPGAGRPTLEVAPADGSLRVKAQGLPGGRVVEVLPCAAEHVRVDAGAADAMCSFNSDTGVAVETSDDGSLRTTVDPEVFLKINGHEVLCDTGCVLGVVTDGRTVRATAPFELPDGVVVPDAPRLTIESWTYDVRRNTGNAVVTGTGFEPGADVDLSQCPAAADGTGVDGPDCLYEYGTAAVADSRGAFRVDVAAYPLFQRSDGGRADEYVDCARRPAVCAIGAPWVVGERIAVATFDTATRVRTPSP</sequence>
<dbReference type="PROSITE" id="PS51257">
    <property type="entry name" value="PROKAR_LIPOPROTEIN"/>
    <property type="match status" value="1"/>
</dbReference>
<reference evidence="8 9" key="1">
    <citation type="submission" date="2018-11" db="EMBL/GenBank/DDBJ databases">
        <title>Sequencing the genomes of 1000 actinobacteria strains.</title>
        <authorList>
            <person name="Klenk H.-P."/>
        </authorList>
    </citation>
    <scope>NUCLEOTIDE SEQUENCE [LARGE SCALE GENOMIC DNA]</scope>
    <source>
        <strain evidence="8 9">DSM 15700</strain>
    </source>
</reference>
<dbReference type="EMBL" id="RKQZ01000001">
    <property type="protein sequence ID" value="RPF20476.1"/>
    <property type="molecule type" value="Genomic_DNA"/>
</dbReference>
<feature type="signal peptide" evidence="7">
    <location>
        <begin position="1"/>
        <end position="25"/>
    </location>
</feature>
<dbReference type="GO" id="GO:0003677">
    <property type="term" value="F:DNA binding"/>
    <property type="evidence" value="ECO:0007669"/>
    <property type="project" value="UniProtKB-KW"/>
</dbReference>
<evidence type="ECO:0000256" key="5">
    <source>
        <dbReference type="ARBA" id="ARBA00023157"/>
    </source>
</evidence>
<protein>
    <submittedName>
        <fullName evidence="8">Neocarzinostatin family protein</fullName>
    </submittedName>
</protein>
<dbReference type="InterPro" id="IPR002186">
    <property type="entry name" value="Neocarzinostatin_fam"/>
</dbReference>
<organism evidence="8 9">
    <name type="scientific">Myceligenerans xiligouense</name>
    <dbReference type="NCBI Taxonomy" id="253184"/>
    <lineage>
        <taxon>Bacteria</taxon>
        <taxon>Bacillati</taxon>
        <taxon>Actinomycetota</taxon>
        <taxon>Actinomycetes</taxon>
        <taxon>Micrococcales</taxon>
        <taxon>Promicromonosporaceae</taxon>
        <taxon>Myceligenerans</taxon>
    </lineage>
</organism>
<evidence type="ECO:0000256" key="2">
    <source>
        <dbReference type="ARBA" id="ARBA00022529"/>
    </source>
</evidence>
<accession>A0A3N4YM19</accession>
<dbReference type="AlphaFoldDB" id="A0A3N4YM19"/>
<keyword evidence="3" id="KW-0044">Antibiotic</keyword>
<dbReference type="Proteomes" id="UP000280501">
    <property type="component" value="Unassembled WGS sequence"/>
</dbReference>
<dbReference type="Pfam" id="PF00960">
    <property type="entry name" value="Neocarzinostat"/>
    <property type="match status" value="1"/>
</dbReference>
<feature type="region of interest" description="Disordered" evidence="6">
    <location>
        <begin position="26"/>
        <end position="55"/>
    </location>
</feature>
<dbReference type="InterPro" id="IPR027273">
    <property type="entry name" value="Neocarzinostatin-like"/>
</dbReference>
<proteinExistence type="inferred from homology"/>
<dbReference type="Gene3D" id="2.60.40.230">
    <property type="entry name" value="Neocarzinostatin-like"/>
    <property type="match status" value="1"/>
</dbReference>
<keyword evidence="2" id="KW-0929">Antimicrobial</keyword>
<feature type="chain" id="PRO_5039532472" evidence="7">
    <location>
        <begin position="26"/>
        <end position="295"/>
    </location>
</feature>
<gene>
    <name evidence="8" type="ORF">EDD34_1067</name>
</gene>
<evidence type="ECO:0000313" key="8">
    <source>
        <dbReference type="EMBL" id="RPF20476.1"/>
    </source>
</evidence>
<name>A0A3N4YM19_9MICO</name>
<keyword evidence="9" id="KW-1185">Reference proteome</keyword>
<dbReference type="RefSeq" id="WP_123813638.1">
    <property type="nucleotide sequence ID" value="NZ_RKQZ01000001.1"/>
</dbReference>
<evidence type="ECO:0000256" key="7">
    <source>
        <dbReference type="SAM" id="SignalP"/>
    </source>
</evidence>
<comment type="similarity">
    <text evidence="1">Belongs to the neocarzinostatin family.</text>
</comment>
<evidence type="ECO:0000256" key="1">
    <source>
        <dbReference type="ARBA" id="ARBA00010648"/>
    </source>
</evidence>
<keyword evidence="4" id="KW-0238">DNA-binding</keyword>
<evidence type="ECO:0000256" key="3">
    <source>
        <dbReference type="ARBA" id="ARBA00023022"/>
    </source>
</evidence>
<keyword evidence="5" id="KW-1015">Disulfide bond</keyword>
<keyword evidence="7" id="KW-0732">Signal</keyword>
<evidence type="ECO:0000256" key="4">
    <source>
        <dbReference type="ARBA" id="ARBA00023125"/>
    </source>
</evidence>